<dbReference type="InterPro" id="IPR014719">
    <property type="entry name" value="Ribosomal_bL12_C/ClpS-like"/>
</dbReference>
<name>A0A1M7KXI0_9FLAO</name>
<protein>
    <submittedName>
        <fullName evidence="2">ATP-dependent Clp protease adaptor protein ClpS</fullName>
    </submittedName>
</protein>
<proteinExistence type="predicted"/>
<keyword evidence="2" id="KW-0378">Hydrolase</keyword>
<dbReference type="STRING" id="143223.SAMN05878281_1642"/>
<keyword evidence="3" id="KW-1185">Reference proteome</keyword>
<evidence type="ECO:0000313" key="3">
    <source>
        <dbReference type="Proteomes" id="UP000190235"/>
    </source>
</evidence>
<dbReference type="Gene3D" id="3.30.1390.10">
    <property type="match status" value="1"/>
</dbReference>
<keyword evidence="2" id="KW-0645">Protease</keyword>
<dbReference type="GO" id="GO:0006508">
    <property type="term" value="P:proteolysis"/>
    <property type="evidence" value="ECO:0007669"/>
    <property type="project" value="UniProtKB-KW"/>
</dbReference>
<dbReference type="RefSeq" id="WP_079734801.1">
    <property type="nucleotide sequence ID" value="NZ_LT670848.1"/>
</dbReference>
<dbReference type="Proteomes" id="UP000190235">
    <property type="component" value="Chromosome I"/>
</dbReference>
<dbReference type="OrthoDB" id="598046at2"/>
<evidence type="ECO:0000313" key="2">
    <source>
        <dbReference type="EMBL" id="SHM70106.1"/>
    </source>
</evidence>
<dbReference type="Pfam" id="PF02617">
    <property type="entry name" value="ClpS"/>
    <property type="match status" value="1"/>
</dbReference>
<dbReference type="SUPFAM" id="SSF54736">
    <property type="entry name" value="ClpS-like"/>
    <property type="match status" value="1"/>
</dbReference>
<gene>
    <name evidence="2" type="ORF">SAMN05878281_1642</name>
</gene>
<dbReference type="GO" id="GO:0030163">
    <property type="term" value="P:protein catabolic process"/>
    <property type="evidence" value="ECO:0007669"/>
    <property type="project" value="InterPro"/>
</dbReference>
<accession>A0A1M7KXI0</accession>
<dbReference type="EMBL" id="LT670848">
    <property type="protein sequence ID" value="SHM70106.1"/>
    <property type="molecule type" value="Genomic_DNA"/>
</dbReference>
<dbReference type="InterPro" id="IPR003769">
    <property type="entry name" value="ClpS_core"/>
</dbReference>
<feature type="domain" description="Adaptor protein ClpS core" evidence="1">
    <location>
        <begin position="20"/>
        <end position="85"/>
    </location>
</feature>
<sequence>MSTKEEVLEEVLEEVKTTTQKENEIVLYNDDYNTFDHVIETLIYACEHTAVQAEQCAILVHYKGKCTVKTGSFEELKPRCSKLLEEGLSAEIV</sequence>
<evidence type="ECO:0000259" key="1">
    <source>
        <dbReference type="Pfam" id="PF02617"/>
    </source>
</evidence>
<organism evidence="2 3">
    <name type="scientific">Salegentibacter salegens</name>
    <dbReference type="NCBI Taxonomy" id="143223"/>
    <lineage>
        <taxon>Bacteria</taxon>
        <taxon>Pseudomonadati</taxon>
        <taxon>Bacteroidota</taxon>
        <taxon>Flavobacteriia</taxon>
        <taxon>Flavobacteriales</taxon>
        <taxon>Flavobacteriaceae</taxon>
        <taxon>Salegentibacter</taxon>
    </lineage>
</organism>
<dbReference type="GO" id="GO:0008233">
    <property type="term" value="F:peptidase activity"/>
    <property type="evidence" value="ECO:0007669"/>
    <property type="project" value="UniProtKB-KW"/>
</dbReference>
<dbReference type="AlphaFoldDB" id="A0A1M7KXI0"/>
<reference evidence="3" key="1">
    <citation type="submission" date="2016-11" db="EMBL/GenBank/DDBJ databases">
        <authorList>
            <person name="Varghese N."/>
            <person name="Submissions S."/>
        </authorList>
    </citation>
    <scope>NUCLEOTIDE SEQUENCE [LARGE SCALE GENOMIC DNA]</scope>
    <source>
        <strain evidence="3">ACAM 48</strain>
    </source>
</reference>